<dbReference type="GO" id="GO:0003700">
    <property type="term" value="F:DNA-binding transcription factor activity"/>
    <property type="evidence" value="ECO:0007669"/>
    <property type="project" value="InterPro"/>
</dbReference>
<dbReference type="GeneID" id="116203957"/>
<comment type="similarity">
    <text evidence="3">Belongs to the bZIP family.</text>
</comment>
<evidence type="ECO:0000256" key="5">
    <source>
        <dbReference type="ARBA" id="ARBA00022824"/>
    </source>
</evidence>
<sequence>MADSTIADPPAAAPLPNSQPADLDSFDIPFDPLFFSAENNPNIADTFNSDFDLDFGLEDNGVFELTFDDLDDLCLPGENEDFIVPDSAGPLAQMNSESGSSGISADHAPDVAAYLNHSPSESGSYRSADQKPDVARSLSVPSMQSGDSGSPEFSGGPVSSQGSGNGGGGFGVSDDMNSPSPECGNSGERDVSSRLFIDQKVKVEQTGKNSVPKRKQEHEDAVTKTELRNSKCRKSSSSSDKSNSACNVDALTEEDEKKKARLMRNRESAQLSRQRKKHYVEELEEKVKSMHSTIADLNSKISFIMAENVSLRQQLGSGGGMCPPPPGMYPPPPMAHMAYPWVPCAPYVMKPQGSQVPLVPIPRLKPQQATSAPKTKKAEARKSEVKTKKLASATFLGLLFCFVLFGYLGPMMDVMSGGIGDRVPGGIGYSIDGVYDHHRGRVLAVTGHRNGTHHPTERGYINDRINCERGRRADESVPLRNGSEPLVASLYVPRNDKLVKIDGNLIIQSVLASEKAKESPEIKNKNDRSTDLVMLRNLASALAIPEARRKRAAHSYVYRNPADRRRALAPGSDDPLKDHIKKSVSANGKVQQWFREGLAGPMLSSGMCSEVFRFDVAPSSAHGAIISAPSVSKITSENRQNSSSQVNKGRNRRSLRGASFRLPGAHFNETGERTGKNPEGENLHQGNKSLSSSMVVSVLMDPREAVDAEVDGVVPPPKSLSRIFVVVLLDSIKYVTYSCVLPRSGGPHLVTT</sequence>
<evidence type="ECO:0000256" key="2">
    <source>
        <dbReference type="ARBA" id="ARBA00004389"/>
    </source>
</evidence>
<feature type="compositionally biased region" description="Polar residues" evidence="14">
    <location>
        <begin position="117"/>
        <end position="127"/>
    </location>
</feature>
<dbReference type="OrthoDB" id="295274at2759"/>
<comment type="subcellular location">
    <subcellularLocation>
        <location evidence="2">Endoplasmic reticulum membrane</location>
        <topology evidence="2">Single-pass membrane protein</topology>
    </subcellularLocation>
    <subcellularLocation>
        <location evidence="1">Nucleus</location>
    </subcellularLocation>
</comment>
<keyword evidence="9 15" id="KW-0472">Membrane</keyword>
<dbReference type="Pfam" id="PF00170">
    <property type="entry name" value="bZIP_1"/>
    <property type="match status" value="1"/>
</dbReference>
<dbReference type="CDD" id="cd14704">
    <property type="entry name" value="bZIP_HY5-like"/>
    <property type="match status" value="1"/>
</dbReference>
<dbReference type="FunFam" id="1.20.5.170:FF:000085">
    <property type="entry name" value="bZIP transcription factor 49"/>
    <property type="match status" value="1"/>
</dbReference>
<keyword evidence="4 15" id="KW-0812">Transmembrane</keyword>
<dbReference type="EMBL" id="MTKT01003953">
    <property type="protein sequence ID" value="OWM73097.1"/>
    <property type="molecule type" value="Genomic_DNA"/>
</dbReference>
<feature type="transmembrane region" description="Helical" evidence="15">
    <location>
        <begin position="390"/>
        <end position="409"/>
    </location>
</feature>
<feature type="compositionally biased region" description="Basic and acidic residues" evidence="14">
    <location>
        <begin position="187"/>
        <end position="205"/>
    </location>
</feature>
<keyword evidence="7" id="KW-0805">Transcription regulation</keyword>
<dbReference type="PROSITE" id="PS50217">
    <property type="entry name" value="BZIP"/>
    <property type="match status" value="1"/>
</dbReference>
<dbReference type="Proteomes" id="UP000233551">
    <property type="component" value="Unassembled WGS sequence"/>
</dbReference>
<comment type="subunit">
    <text evidence="13">Interacts with BZIP28.</text>
</comment>
<evidence type="ECO:0000313" key="19">
    <source>
        <dbReference type="Proteomes" id="UP000233551"/>
    </source>
</evidence>
<dbReference type="GO" id="GO:0005789">
    <property type="term" value="C:endoplasmic reticulum membrane"/>
    <property type="evidence" value="ECO:0007669"/>
    <property type="project" value="UniProtKB-SubCell"/>
</dbReference>
<evidence type="ECO:0000256" key="11">
    <source>
        <dbReference type="ARBA" id="ARBA00023180"/>
    </source>
</evidence>
<feature type="region of interest" description="Disordered" evidence="14">
    <location>
        <begin position="633"/>
        <end position="687"/>
    </location>
</feature>
<evidence type="ECO:0000256" key="12">
    <source>
        <dbReference type="ARBA" id="ARBA00023242"/>
    </source>
</evidence>
<keyword evidence="8" id="KW-0238">DNA-binding</keyword>
<reference evidence="18 19" key="2">
    <citation type="submission" date="2017-11" db="EMBL/GenBank/DDBJ databases">
        <title>De-novo sequencing of pomegranate (Punica granatum L.) genome.</title>
        <authorList>
            <person name="Akparov Z."/>
            <person name="Amiraslanov A."/>
            <person name="Hajiyeva S."/>
            <person name="Abbasov M."/>
            <person name="Kaur K."/>
            <person name="Hamwieh A."/>
            <person name="Solovyev V."/>
            <person name="Salamov A."/>
            <person name="Braich B."/>
            <person name="Kosarev P."/>
            <person name="Mahmoud A."/>
            <person name="Hajiyev E."/>
            <person name="Babayeva S."/>
            <person name="Izzatullayeva V."/>
            <person name="Mammadov A."/>
            <person name="Mammadov A."/>
            <person name="Sharifova S."/>
            <person name="Ojaghi J."/>
            <person name="Eynullazada K."/>
            <person name="Bayramov B."/>
            <person name="Abdulazimova A."/>
            <person name="Shahmuradov I."/>
        </authorList>
    </citation>
    <scope>NUCLEOTIDE SEQUENCE [LARGE SCALE GENOMIC DNA]</scope>
    <source>
        <strain evidence="18">AG2017</strain>
        <strain evidence="19">cv. AG2017</strain>
        <tissue evidence="18">Leaf</tissue>
    </source>
</reference>
<dbReference type="GO" id="GO:0003677">
    <property type="term" value="F:DNA binding"/>
    <property type="evidence" value="ECO:0007669"/>
    <property type="project" value="UniProtKB-KW"/>
</dbReference>
<keyword evidence="11" id="KW-0325">Glycoprotein</keyword>
<feature type="compositionally biased region" description="Polar residues" evidence="14">
    <location>
        <begin position="139"/>
        <end position="148"/>
    </location>
</feature>
<gene>
    <name evidence="17" type="ORF">CDL15_Pgr001211</name>
    <name evidence="18" type="ORF">CRG98_016029</name>
</gene>
<keyword evidence="5" id="KW-0256">Endoplasmic reticulum</keyword>
<evidence type="ECO:0000313" key="17">
    <source>
        <dbReference type="EMBL" id="OWM73097.1"/>
    </source>
</evidence>
<evidence type="ECO:0000256" key="9">
    <source>
        <dbReference type="ARBA" id="ARBA00023136"/>
    </source>
</evidence>
<evidence type="ECO:0000256" key="6">
    <source>
        <dbReference type="ARBA" id="ARBA00022989"/>
    </source>
</evidence>
<evidence type="ECO:0000256" key="7">
    <source>
        <dbReference type="ARBA" id="ARBA00023015"/>
    </source>
</evidence>
<evidence type="ECO:0000256" key="4">
    <source>
        <dbReference type="ARBA" id="ARBA00022692"/>
    </source>
</evidence>
<keyword evidence="12" id="KW-0539">Nucleus</keyword>
<feature type="compositionally biased region" description="Basic and acidic residues" evidence="14">
    <location>
        <begin position="214"/>
        <end position="229"/>
    </location>
</feature>
<keyword evidence="6 15" id="KW-1133">Transmembrane helix</keyword>
<evidence type="ECO:0000256" key="10">
    <source>
        <dbReference type="ARBA" id="ARBA00023163"/>
    </source>
</evidence>
<feature type="compositionally biased region" description="Basic and acidic residues" evidence="14">
    <location>
        <begin position="669"/>
        <end position="682"/>
    </location>
</feature>
<feature type="compositionally biased region" description="Polar residues" evidence="14">
    <location>
        <begin position="633"/>
        <end position="648"/>
    </location>
</feature>
<accession>A0A218WJT5</accession>
<keyword evidence="10" id="KW-0804">Transcription</keyword>
<feature type="domain" description="BZIP" evidence="16">
    <location>
        <begin position="255"/>
        <end position="315"/>
    </location>
</feature>
<evidence type="ECO:0000256" key="14">
    <source>
        <dbReference type="SAM" id="MobiDB-lite"/>
    </source>
</evidence>
<evidence type="ECO:0000256" key="1">
    <source>
        <dbReference type="ARBA" id="ARBA00004123"/>
    </source>
</evidence>
<dbReference type="InterPro" id="IPR004827">
    <property type="entry name" value="bZIP"/>
</dbReference>
<proteinExistence type="inferred from homology"/>
<dbReference type="GO" id="GO:0006950">
    <property type="term" value="P:response to stress"/>
    <property type="evidence" value="ECO:0007669"/>
    <property type="project" value="UniProtKB-ARBA"/>
</dbReference>
<feature type="compositionally biased region" description="Low complexity" evidence="14">
    <location>
        <begin position="235"/>
        <end position="244"/>
    </location>
</feature>
<evidence type="ECO:0000259" key="16">
    <source>
        <dbReference type="PROSITE" id="PS50217"/>
    </source>
</evidence>
<dbReference type="Gene3D" id="1.20.5.170">
    <property type="match status" value="1"/>
</dbReference>
<dbReference type="Proteomes" id="UP000197138">
    <property type="component" value="Unassembled WGS sequence"/>
</dbReference>
<protein>
    <recommendedName>
        <fullName evidence="16">BZIP domain-containing protein</fullName>
    </recommendedName>
</protein>
<evidence type="ECO:0000313" key="18">
    <source>
        <dbReference type="EMBL" id="PKI63585.1"/>
    </source>
</evidence>
<evidence type="ECO:0000256" key="3">
    <source>
        <dbReference type="ARBA" id="ARBA00007163"/>
    </source>
</evidence>
<dbReference type="SMART" id="SM00338">
    <property type="entry name" value="BRLZ"/>
    <property type="match status" value="1"/>
</dbReference>
<evidence type="ECO:0000256" key="13">
    <source>
        <dbReference type="ARBA" id="ARBA00065888"/>
    </source>
</evidence>
<dbReference type="EMBL" id="PGOL01000882">
    <property type="protein sequence ID" value="PKI63585.1"/>
    <property type="molecule type" value="Genomic_DNA"/>
</dbReference>
<dbReference type="InterPro" id="IPR046347">
    <property type="entry name" value="bZIP_sf"/>
</dbReference>
<dbReference type="GO" id="GO:0005634">
    <property type="term" value="C:nucleus"/>
    <property type="evidence" value="ECO:0007669"/>
    <property type="project" value="UniProtKB-SubCell"/>
</dbReference>
<dbReference type="AlphaFoldDB" id="A0A218WJT5"/>
<dbReference type="PANTHER" id="PTHR47416:SF3">
    <property type="entry name" value="BZIP TRANSCRIPTION FACTOR 17-RELATED"/>
    <property type="match status" value="1"/>
</dbReference>
<feature type="compositionally biased region" description="Polar residues" evidence="14">
    <location>
        <begin position="93"/>
        <end position="103"/>
    </location>
</feature>
<dbReference type="STRING" id="22663.A0A218WJT5"/>
<organism evidence="17">
    <name type="scientific">Punica granatum</name>
    <name type="common">Pomegranate</name>
    <dbReference type="NCBI Taxonomy" id="22663"/>
    <lineage>
        <taxon>Eukaryota</taxon>
        <taxon>Viridiplantae</taxon>
        <taxon>Streptophyta</taxon>
        <taxon>Embryophyta</taxon>
        <taxon>Tracheophyta</taxon>
        <taxon>Spermatophyta</taxon>
        <taxon>Magnoliopsida</taxon>
        <taxon>eudicotyledons</taxon>
        <taxon>Gunneridae</taxon>
        <taxon>Pentapetalae</taxon>
        <taxon>rosids</taxon>
        <taxon>malvids</taxon>
        <taxon>Myrtales</taxon>
        <taxon>Lythraceae</taxon>
        <taxon>Punica</taxon>
    </lineage>
</organism>
<evidence type="ECO:0000256" key="15">
    <source>
        <dbReference type="SAM" id="Phobius"/>
    </source>
</evidence>
<comment type="caution">
    <text evidence="17">The sequence shown here is derived from an EMBL/GenBank/DDBJ whole genome shotgun (WGS) entry which is preliminary data.</text>
</comment>
<feature type="region of interest" description="Disordered" evidence="14">
    <location>
        <begin position="84"/>
        <end position="273"/>
    </location>
</feature>
<name>A0A218WJT5_PUNGR</name>
<reference evidence="17" key="1">
    <citation type="submission" date="2017-06" db="EMBL/GenBank/DDBJ databases">
        <title>The pomegranate genome and the genomics of punicalagin biosynthesis.</title>
        <authorList>
            <person name="Xu C."/>
        </authorList>
    </citation>
    <scope>NUCLEOTIDE SEQUENCE [LARGE SCALE GENOMIC DNA]</scope>
    <source>
        <tissue evidence="17">Fresh leaf</tissue>
    </source>
</reference>
<dbReference type="PANTHER" id="PTHR47416">
    <property type="entry name" value="BASIC-LEUCINE ZIPPER TRANSCRIPTION FACTOR F-RELATED"/>
    <property type="match status" value="1"/>
</dbReference>
<dbReference type="SUPFAM" id="SSF57959">
    <property type="entry name" value="Leucine zipper domain"/>
    <property type="match status" value="1"/>
</dbReference>
<feature type="region of interest" description="Disordered" evidence="14">
    <location>
        <begin position="1"/>
        <end position="24"/>
    </location>
</feature>
<keyword evidence="19" id="KW-1185">Reference proteome</keyword>
<evidence type="ECO:0000256" key="8">
    <source>
        <dbReference type="ARBA" id="ARBA00023125"/>
    </source>
</evidence>